<sequence>MERQILSPQEIQQYVQVRVNQLREVQEDDAHVSVPLPEPRSAGIDGCNWTMQIPGEEKAYRLDIRYIVEEAQKRVNLP</sequence>
<evidence type="ECO:0000313" key="1">
    <source>
        <dbReference type="EMBL" id="SNT08164.1"/>
    </source>
</evidence>
<evidence type="ECO:0000313" key="2">
    <source>
        <dbReference type="Proteomes" id="UP000198284"/>
    </source>
</evidence>
<reference evidence="1 2" key="1">
    <citation type="submission" date="2017-06" db="EMBL/GenBank/DDBJ databases">
        <authorList>
            <person name="Kim H.J."/>
            <person name="Triplett B.A."/>
        </authorList>
    </citation>
    <scope>NUCLEOTIDE SEQUENCE [LARGE SCALE GENOMIC DNA]</scope>
    <source>
        <strain evidence="1 2">U15</strain>
    </source>
</reference>
<accession>A0A239JTH7</accession>
<dbReference type="Proteomes" id="UP000198284">
    <property type="component" value="Unassembled WGS sequence"/>
</dbReference>
<proteinExistence type="predicted"/>
<dbReference type="EMBL" id="FZOT01000013">
    <property type="protein sequence ID" value="SNT08164.1"/>
    <property type="molecule type" value="Genomic_DNA"/>
</dbReference>
<name>A0A239JTH7_9BURK</name>
<dbReference type="RefSeq" id="WP_089400562.1">
    <property type="nucleotide sequence ID" value="NZ_FZOT01000013.1"/>
</dbReference>
<dbReference type="AlphaFoldDB" id="A0A239JTH7"/>
<protein>
    <submittedName>
        <fullName evidence="1">Uncharacterized protein</fullName>
    </submittedName>
</protein>
<keyword evidence="2" id="KW-1185">Reference proteome</keyword>
<organism evidence="1 2">
    <name type="scientific">Noviherbaspirillum humi</name>
    <dbReference type="NCBI Taxonomy" id="1688639"/>
    <lineage>
        <taxon>Bacteria</taxon>
        <taxon>Pseudomonadati</taxon>
        <taxon>Pseudomonadota</taxon>
        <taxon>Betaproteobacteria</taxon>
        <taxon>Burkholderiales</taxon>
        <taxon>Oxalobacteraceae</taxon>
        <taxon>Noviherbaspirillum</taxon>
    </lineage>
</organism>
<dbReference type="OrthoDB" id="9155176at2"/>
<gene>
    <name evidence="1" type="ORF">SAMN06265795_11361</name>
</gene>